<dbReference type="Proteomes" id="UP000048965">
    <property type="component" value="Unassembled WGS sequence"/>
</dbReference>
<organism evidence="1 2">
    <name type="scientific">Streptomyces lydicamycinicus</name>
    <dbReference type="NCBI Taxonomy" id="1546107"/>
    <lineage>
        <taxon>Bacteria</taxon>
        <taxon>Bacillati</taxon>
        <taxon>Actinomycetota</taxon>
        <taxon>Actinomycetes</taxon>
        <taxon>Kitasatosporales</taxon>
        <taxon>Streptomycetaceae</taxon>
        <taxon>Streptomyces</taxon>
    </lineage>
</organism>
<comment type="caution">
    <text evidence="1">The sequence shown here is derived from an EMBL/GenBank/DDBJ whole genome shotgun (WGS) entry which is preliminary data.</text>
</comment>
<keyword evidence="2" id="KW-1185">Reference proteome</keyword>
<evidence type="ECO:0000313" key="2">
    <source>
        <dbReference type="Proteomes" id="UP000048965"/>
    </source>
</evidence>
<evidence type="ECO:0000313" key="1">
    <source>
        <dbReference type="EMBL" id="GAO12877.1"/>
    </source>
</evidence>
<sequence>MLAHLGERCCSPATECRTISLVSASSRCLRLELALTSSGGAGLIVAVVAQLFGVPGEGFDAGGEVGVIVLEVRRGGGQGGEEVGGAVVGEGLVEVLDGGVGVGGEVVRVVIWPASRRRSAALLRAQAATVRLAARRSRVALTRSSPVGGVGPQAEVAAFGGLAAGDAEWLGQVCPAGARIPGRFDQAGRPVRELFADFTKQHPIRTRVQQRVDVRVDESDDLDHPLCGQRQGFQVSSLDDHEVE</sequence>
<dbReference type="AlphaFoldDB" id="A0A0P4RHA9"/>
<protein>
    <submittedName>
        <fullName evidence="1">Uncharacterized protein</fullName>
    </submittedName>
</protein>
<reference evidence="1 2" key="2">
    <citation type="journal article" date="2015" name="Stand. Genomic Sci.">
        <title>Draft genome sequence of marine-derived Streptomyces sp. TP-A0598, a producer of anti-MRSA antibiotic lydicamycins.</title>
        <authorList>
            <person name="Komaki H."/>
            <person name="Ichikawa N."/>
            <person name="Hosoyama A."/>
            <person name="Fujita N."/>
            <person name="Igarashi Y."/>
        </authorList>
    </citation>
    <scope>NUCLEOTIDE SEQUENCE [LARGE SCALE GENOMIC DNA]</scope>
    <source>
        <strain evidence="1 2">NBRC 110027</strain>
    </source>
</reference>
<gene>
    <name evidence="1" type="ORF">TPA0598_13_00610</name>
</gene>
<name>A0A0P4RHA9_9ACTN</name>
<proteinExistence type="predicted"/>
<accession>A0A0P4RHA9</accession>
<dbReference type="EMBL" id="BBNO01000013">
    <property type="protein sequence ID" value="GAO12877.1"/>
    <property type="molecule type" value="Genomic_DNA"/>
</dbReference>
<reference evidence="2" key="1">
    <citation type="submission" date="2014-09" db="EMBL/GenBank/DDBJ databases">
        <title>Whole genome shotgun sequence of Streptomyces sp. NBRC 110027.</title>
        <authorList>
            <person name="Komaki H."/>
            <person name="Ichikawa N."/>
            <person name="Katano-Makiyama Y."/>
            <person name="Hosoyama A."/>
            <person name="Hashimoto M."/>
            <person name="Uohara A."/>
            <person name="Kitahashi Y."/>
            <person name="Ohji S."/>
            <person name="Kimura A."/>
            <person name="Yamazoe A."/>
            <person name="Igarashi Y."/>
            <person name="Fujita N."/>
        </authorList>
    </citation>
    <scope>NUCLEOTIDE SEQUENCE [LARGE SCALE GENOMIC DNA]</scope>
    <source>
        <strain evidence="2">NBRC 110027</strain>
    </source>
</reference>